<dbReference type="Proteomes" id="UP000053593">
    <property type="component" value="Unassembled WGS sequence"/>
</dbReference>
<protein>
    <submittedName>
        <fullName evidence="1">Unplaced genomic scaffold GYMLUscaffold_32, whole genome shotgun sequence</fullName>
    </submittedName>
</protein>
<reference evidence="1 2" key="1">
    <citation type="submission" date="2014-04" db="EMBL/GenBank/DDBJ databases">
        <title>Evolutionary Origins and Diversification of the Mycorrhizal Mutualists.</title>
        <authorList>
            <consortium name="DOE Joint Genome Institute"/>
            <consortium name="Mycorrhizal Genomics Consortium"/>
            <person name="Kohler A."/>
            <person name="Kuo A."/>
            <person name="Nagy L.G."/>
            <person name="Floudas D."/>
            <person name="Copeland A."/>
            <person name="Barry K.W."/>
            <person name="Cichocki N."/>
            <person name="Veneault-Fourrey C."/>
            <person name="LaButti K."/>
            <person name="Lindquist E.A."/>
            <person name="Lipzen A."/>
            <person name="Lundell T."/>
            <person name="Morin E."/>
            <person name="Murat C."/>
            <person name="Riley R."/>
            <person name="Ohm R."/>
            <person name="Sun H."/>
            <person name="Tunlid A."/>
            <person name="Henrissat B."/>
            <person name="Grigoriev I.V."/>
            <person name="Hibbett D.S."/>
            <person name="Martin F."/>
        </authorList>
    </citation>
    <scope>NUCLEOTIDE SEQUENCE [LARGE SCALE GENOMIC DNA]</scope>
    <source>
        <strain evidence="1 2">FD-317 M1</strain>
    </source>
</reference>
<organism evidence="1 2">
    <name type="scientific">Collybiopsis luxurians FD-317 M1</name>
    <dbReference type="NCBI Taxonomy" id="944289"/>
    <lineage>
        <taxon>Eukaryota</taxon>
        <taxon>Fungi</taxon>
        <taxon>Dikarya</taxon>
        <taxon>Basidiomycota</taxon>
        <taxon>Agaricomycotina</taxon>
        <taxon>Agaricomycetes</taxon>
        <taxon>Agaricomycetidae</taxon>
        <taxon>Agaricales</taxon>
        <taxon>Marasmiineae</taxon>
        <taxon>Omphalotaceae</taxon>
        <taxon>Collybiopsis</taxon>
        <taxon>Collybiopsis luxurians</taxon>
    </lineage>
</organism>
<proteinExistence type="predicted"/>
<dbReference type="HOGENOM" id="CLU_055157_1_0_1"/>
<dbReference type="OrthoDB" id="2976829at2759"/>
<dbReference type="EMBL" id="KN834780">
    <property type="protein sequence ID" value="KIK59313.1"/>
    <property type="molecule type" value="Genomic_DNA"/>
</dbReference>
<sequence length="76" mass="8953">MDHLFSLDVDDNIWLDIGLGYNKENNGLPPLWLSSNDICQGIHVLLDRDRCSEEQQQLLVERNAMQEWLSKEWRVV</sequence>
<evidence type="ECO:0000313" key="1">
    <source>
        <dbReference type="EMBL" id="KIK59313.1"/>
    </source>
</evidence>
<accession>A0A0D0CU21</accession>
<feature type="non-terminal residue" evidence="1">
    <location>
        <position position="76"/>
    </location>
</feature>
<dbReference type="AlphaFoldDB" id="A0A0D0CU21"/>
<evidence type="ECO:0000313" key="2">
    <source>
        <dbReference type="Proteomes" id="UP000053593"/>
    </source>
</evidence>
<name>A0A0D0CU21_9AGAR</name>
<gene>
    <name evidence="1" type="ORF">GYMLUDRAFT_141327</name>
</gene>
<keyword evidence="2" id="KW-1185">Reference proteome</keyword>